<comment type="subcellular location">
    <subcellularLocation>
        <location evidence="1">Membrane</location>
        <topology evidence="1">Multi-pass membrane protein</topology>
    </subcellularLocation>
</comment>
<feature type="transmembrane region" description="Helical" evidence="5">
    <location>
        <begin position="51"/>
        <end position="71"/>
    </location>
</feature>
<sequence>MLSIIAAHPVLFWFLFGIFCLVLELVMPGFFIFFFGLGAWCAALAGLVPHISMSAQILIFLVASIALLILLRAKFQKLFIGGARDVDTNDDFVPQGDLVEVVEDIVPPAAGKVKYGGSFWRAVSARPVASGERVRVVAKNNLILTVEAVQVETTEGE</sequence>
<evidence type="ECO:0000256" key="1">
    <source>
        <dbReference type="ARBA" id="ARBA00004141"/>
    </source>
</evidence>
<dbReference type="InterPro" id="IPR012340">
    <property type="entry name" value="NA-bd_OB-fold"/>
</dbReference>
<evidence type="ECO:0000256" key="3">
    <source>
        <dbReference type="ARBA" id="ARBA00022989"/>
    </source>
</evidence>
<dbReference type="EMBL" id="CP021255">
    <property type="protein sequence ID" value="AVD70928.1"/>
    <property type="molecule type" value="Genomic_DNA"/>
</dbReference>
<dbReference type="Gene3D" id="2.40.50.140">
    <property type="entry name" value="Nucleic acid-binding proteins"/>
    <property type="match status" value="1"/>
</dbReference>
<name>A0A2L1GMQ6_9BACT</name>
<dbReference type="PANTHER" id="PTHR33507:SF3">
    <property type="entry name" value="INNER MEMBRANE PROTEIN YBBJ"/>
    <property type="match status" value="1"/>
</dbReference>
<dbReference type="AlphaFoldDB" id="A0A2L1GMQ6"/>
<feature type="transmembrane region" description="Helical" evidence="5">
    <location>
        <begin position="12"/>
        <end position="45"/>
    </location>
</feature>
<gene>
    <name evidence="7" type="ORF">CAY53_05065</name>
</gene>
<proteinExistence type="predicted"/>
<keyword evidence="4 5" id="KW-0472">Membrane</keyword>
<dbReference type="PANTHER" id="PTHR33507">
    <property type="entry name" value="INNER MEMBRANE PROTEIN YBBJ"/>
    <property type="match status" value="1"/>
</dbReference>
<evidence type="ECO:0000259" key="6">
    <source>
        <dbReference type="Pfam" id="PF01957"/>
    </source>
</evidence>
<keyword evidence="8" id="KW-1185">Reference proteome</keyword>
<evidence type="ECO:0000313" key="8">
    <source>
        <dbReference type="Proteomes" id="UP000239867"/>
    </source>
</evidence>
<dbReference type="KEGG" id="deo:CAY53_05065"/>
<dbReference type="InterPro" id="IPR052165">
    <property type="entry name" value="Membrane_assoc_protease"/>
</dbReference>
<dbReference type="Proteomes" id="UP000239867">
    <property type="component" value="Chromosome"/>
</dbReference>
<evidence type="ECO:0000256" key="2">
    <source>
        <dbReference type="ARBA" id="ARBA00022692"/>
    </source>
</evidence>
<organism evidence="7 8">
    <name type="scientific">Desulfobulbus oralis</name>
    <dbReference type="NCBI Taxonomy" id="1986146"/>
    <lineage>
        <taxon>Bacteria</taxon>
        <taxon>Pseudomonadati</taxon>
        <taxon>Thermodesulfobacteriota</taxon>
        <taxon>Desulfobulbia</taxon>
        <taxon>Desulfobulbales</taxon>
        <taxon>Desulfobulbaceae</taxon>
        <taxon>Desulfobulbus</taxon>
    </lineage>
</organism>
<protein>
    <recommendedName>
        <fullName evidence="6">NfeD-like C-terminal domain-containing protein</fullName>
    </recommendedName>
</protein>
<dbReference type="GO" id="GO:0005886">
    <property type="term" value="C:plasma membrane"/>
    <property type="evidence" value="ECO:0007669"/>
    <property type="project" value="TreeGrafter"/>
</dbReference>
<reference evidence="7 8" key="1">
    <citation type="journal article" date="2018" name="MBio">
        <title>Insights into the evolution of host association through the isolation and characterization of a novel human periodontal pathobiont, Desulfobulbus oralis.</title>
        <authorList>
            <person name="Cross K.L."/>
            <person name="Chirania P."/>
            <person name="Xiong W."/>
            <person name="Beall C.J."/>
            <person name="Elkins J.G."/>
            <person name="Giannone R.J."/>
            <person name="Griffen A.L."/>
            <person name="Guss A.M."/>
            <person name="Hettich R.L."/>
            <person name="Joshi S.S."/>
            <person name="Mokrzan E.M."/>
            <person name="Martin R.K."/>
            <person name="Zhulin I.B."/>
            <person name="Leys E.J."/>
            <person name="Podar M."/>
        </authorList>
    </citation>
    <scope>NUCLEOTIDE SEQUENCE [LARGE SCALE GENOMIC DNA]</scope>
    <source>
        <strain evidence="7 8">ORNL</strain>
    </source>
</reference>
<keyword evidence="3 5" id="KW-1133">Transmembrane helix</keyword>
<accession>A0A2L1GMQ6</accession>
<feature type="domain" description="NfeD-like C-terminal" evidence="6">
    <location>
        <begin position="110"/>
        <end position="147"/>
    </location>
</feature>
<dbReference type="RefSeq" id="WP_017865537.1">
    <property type="nucleotide sequence ID" value="NZ_CP021255.1"/>
</dbReference>
<evidence type="ECO:0000256" key="5">
    <source>
        <dbReference type="SAM" id="Phobius"/>
    </source>
</evidence>
<evidence type="ECO:0000256" key="4">
    <source>
        <dbReference type="ARBA" id="ARBA00023136"/>
    </source>
</evidence>
<dbReference type="InterPro" id="IPR002810">
    <property type="entry name" value="NfeD-like_C"/>
</dbReference>
<dbReference type="Pfam" id="PF01957">
    <property type="entry name" value="NfeD"/>
    <property type="match status" value="1"/>
</dbReference>
<evidence type="ECO:0000313" key="7">
    <source>
        <dbReference type="EMBL" id="AVD70928.1"/>
    </source>
</evidence>
<keyword evidence="2 5" id="KW-0812">Transmembrane</keyword>
<dbReference type="SUPFAM" id="SSF141322">
    <property type="entry name" value="NfeD domain-like"/>
    <property type="match status" value="1"/>
</dbReference>